<feature type="compositionally biased region" description="Low complexity" evidence="1">
    <location>
        <begin position="261"/>
        <end position="273"/>
    </location>
</feature>
<evidence type="ECO:0000256" key="1">
    <source>
        <dbReference type="SAM" id="MobiDB-lite"/>
    </source>
</evidence>
<dbReference type="PANTHER" id="PTHR42354">
    <property type="entry name" value="C2H2-TYPE DOMAIN-CONTAINING PROTEIN"/>
    <property type="match status" value="1"/>
</dbReference>
<feature type="region of interest" description="Disordered" evidence="1">
    <location>
        <begin position="332"/>
        <end position="352"/>
    </location>
</feature>
<evidence type="ECO:0000313" key="3">
    <source>
        <dbReference type="Proteomes" id="UP001320420"/>
    </source>
</evidence>
<accession>A0AAN9YNU1</accession>
<protein>
    <submittedName>
        <fullName evidence="2">Uncharacterized protein</fullName>
    </submittedName>
</protein>
<dbReference type="AlphaFoldDB" id="A0AAN9YNU1"/>
<organism evidence="2 3">
    <name type="scientific">Diatrype stigma</name>
    <dbReference type="NCBI Taxonomy" id="117547"/>
    <lineage>
        <taxon>Eukaryota</taxon>
        <taxon>Fungi</taxon>
        <taxon>Dikarya</taxon>
        <taxon>Ascomycota</taxon>
        <taxon>Pezizomycotina</taxon>
        <taxon>Sordariomycetes</taxon>
        <taxon>Xylariomycetidae</taxon>
        <taxon>Xylariales</taxon>
        <taxon>Diatrypaceae</taxon>
        <taxon>Diatrype</taxon>
    </lineage>
</organism>
<feature type="region of interest" description="Disordered" evidence="1">
    <location>
        <begin position="189"/>
        <end position="273"/>
    </location>
</feature>
<dbReference type="EMBL" id="JAKJXP020000032">
    <property type="protein sequence ID" value="KAK7753048.1"/>
    <property type="molecule type" value="Genomic_DNA"/>
</dbReference>
<keyword evidence="3" id="KW-1185">Reference proteome</keyword>
<evidence type="ECO:0000313" key="2">
    <source>
        <dbReference type="EMBL" id="KAK7753048.1"/>
    </source>
</evidence>
<reference evidence="2 3" key="1">
    <citation type="submission" date="2024-02" db="EMBL/GenBank/DDBJ databases">
        <title>De novo assembly and annotation of 12 fungi associated with fruit tree decline syndrome in Ontario, Canada.</title>
        <authorList>
            <person name="Sulman M."/>
            <person name="Ellouze W."/>
            <person name="Ilyukhin E."/>
        </authorList>
    </citation>
    <scope>NUCLEOTIDE SEQUENCE [LARGE SCALE GENOMIC DNA]</scope>
    <source>
        <strain evidence="2 3">M11/M66-122</strain>
    </source>
</reference>
<proteinExistence type="predicted"/>
<dbReference type="Proteomes" id="UP001320420">
    <property type="component" value="Unassembled WGS sequence"/>
</dbReference>
<feature type="compositionally biased region" description="Pro residues" evidence="1">
    <location>
        <begin position="237"/>
        <end position="247"/>
    </location>
</feature>
<name>A0AAN9YNU1_9PEZI</name>
<sequence length="466" mass="49415">MDLNTVGGLVNELLSAYDAALEYYTKWQRRKWQENRYRTHDKGKLWGSGSCGLSTSLSISGPIIRKAYTEAAETLGESFSAGDKSSCEALHENLGRLEQHIGTLYQAMTGDNGPLPLAEILRASEAVRVSTIATLADLGKRVRAARPTSLAYPASTVFAPTAAAAAAAARRRSSRMSIRPLSLLRASVAMPSTAPSVSEEPTEEEEGEGEKSAGAGVEDDVRTVYRLSGSSRSPFQSEPPSPPPTPKMVPGDRRSTSCTYTSSPSAAGTTSATTAVARRVSGSFGFGGSSSASSSSSSSSARPKASVLSAFCPEAMKYQIDVRKAMPPIEIGSESRSESKGHKGKGSSSSVSSRRRKCKCRCGYDWYGWLTTTTTTAADGSGNGDENPNLNLVVKDGFRMTPRFLGKSHCEGENGGFGCVLCTSGGRTATYADANALRDHINAAHTKWQMLHDLDMAGRCWGAVLS</sequence>
<dbReference type="PANTHER" id="PTHR42354:SF1">
    <property type="entry name" value="C2H2-TYPE DOMAIN-CONTAINING PROTEIN"/>
    <property type="match status" value="1"/>
</dbReference>
<gene>
    <name evidence="2" type="ORF">SLS62_004998</name>
</gene>
<comment type="caution">
    <text evidence="2">The sequence shown here is derived from an EMBL/GenBank/DDBJ whole genome shotgun (WGS) entry which is preliminary data.</text>
</comment>